<evidence type="ECO:0000313" key="10">
    <source>
        <dbReference type="Proteomes" id="UP001175261"/>
    </source>
</evidence>
<feature type="transmembrane region" description="Helical" evidence="7">
    <location>
        <begin position="435"/>
        <end position="459"/>
    </location>
</feature>
<dbReference type="Proteomes" id="UP001175261">
    <property type="component" value="Unassembled WGS sequence"/>
</dbReference>
<feature type="transmembrane region" description="Helical" evidence="7">
    <location>
        <begin position="403"/>
        <end position="423"/>
    </location>
</feature>
<dbReference type="GO" id="GO:0015295">
    <property type="term" value="F:solute:proton symporter activity"/>
    <property type="evidence" value="ECO:0007669"/>
    <property type="project" value="TreeGrafter"/>
</dbReference>
<evidence type="ECO:0000256" key="2">
    <source>
        <dbReference type="ARBA" id="ARBA00022448"/>
    </source>
</evidence>
<feature type="domain" description="Major facilitator superfamily (MFS) profile" evidence="8">
    <location>
        <begin position="60"/>
        <end position="503"/>
    </location>
</feature>
<name>A0AA39L7T6_SARSR</name>
<evidence type="ECO:0000256" key="7">
    <source>
        <dbReference type="SAM" id="Phobius"/>
    </source>
</evidence>
<comment type="caution">
    <text evidence="9">The sequence shown here is derived from an EMBL/GenBank/DDBJ whole genome shotgun (WGS) entry which is preliminary data.</text>
</comment>
<keyword evidence="3 7" id="KW-0812">Transmembrane</keyword>
<organism evidence="9 10">
    <name type="scientific">Sarocladium strictum</name>
    <name type="common">Black bundle disease fungus</name>
    <name type="synonym">Acremonium strictum</name>
    <dbReference type="NCBI Taxonomy" id="5046"/>
    <lineage>
        <taxon>Eukaryota</taxon>
        <taxon>Fungi</taxon>
        <taxon>Dikarya</taxon>
        <taxon>Ascomycota</taxon>
        <taxon>Pezizomycotina</taxon>
        <taxon>Sordariomycetes</taxon>
        <taxon>Hypocreomycetidae</taxon>
        <taxon>Hypocreales</taxon>
        <taxon>Sarocladiaceae</taxon>
        <taxon>Sarocladium</taxon>
    </lineage>
</organism>
<proteinExistence type="predicted"/>
<feature type="transmembrane region" description="Helical" evidence="7">
    <location>
        <begin position="192"/>
        <end position="213"/>
    </location>
</feature>
<feature type="transmembrane region" description="Helical" evidence="7">
    <location>
        <begin position="161"/>
        <end position="180"/>
    </location>
</feature>
<dbReference type="SUPFAM" id="SSF103473">
    <property type="entry name" value="MFS general substrate transporter"/>
    <property type="match status" value="1"/>
</dbReference>
<dbReference type="Pfam" id="PF07690">
    <property type="entry name" value="MFS_1"/>
    <property type="match status" value="1"/>
</dbReference>
<sequence length="544" mass="59787">MEQQVQRPSDEDDFKTGRQDDNRLADGGETAAVVQGLGPANADYDVETVERVYRKLDLRIIPAFWVLYFLCSAIRSNIGIAQTMNRAAGHDLMSVLHLTPKDTSTALALFYVAYVIFDCPSNLIMSKLSPRIWMARIVFATGLVGACFAAVQSAWSVKLLRFLLGLVIAGMWPGMSYYLTLFYPPSRTGKRIGMYFTAAQVSAAVVGLVSAGFQKMDGLGGLVGFRWMFLIYGLVAIVLSVALIWWLPERPLAPGQVRKRSGLFKFMPNAPEALKGEDALVHYQDMRRSYHARPWNMKDLGLVLIDWRLWPLTLMYFGVVGVGIGTQLYGSVIIASIQPNASSIEVSLLFAPIWIMDLIAILIVMPISDRFHRSRALFFSMGACIQIAGLLVVTFSTNGWAQYGGLLMVGFGLGPTVPNCMAWSNQIFQQRHGEVGVAAATALVSGLGNLGSVTTTYALYTGWPEDAAPGPHRYRKSNLTMIGILCLSIVSAIIMMVLVRVVGNPPSSKLYDDSGSEFEDGAARREAQERGFGRFPGFKRSARD</sequence>
<feature type="transmembrane region" description="Helical" evidence="7">
    <location>
        <begin position="479"/>
        <end position="499"/>
    </location>
</feature>
<feature type="transmembrane region" description="Helical" evidence="7">
    <location>
        <begin position="225"/>
        <end position="247"/>
    </location>
</feature>
<feature type="region of interest" description="Disordered" evidence="6">
    <location>
        <begin position="510"/>
        <end position="544"/>
    </location>
</feature>
<dbReference type="FunFam" id="1.20.1250.20:FF:000399">
    <property type="entry name" value="MFS general substrate transporter"/>
    <property type="match status" value="1"/>
</dbReference>
<dbReference type="InterPro" id="IPR020846">
    <property type="entry name" value="MFS_dom"/>
</dbReference>
<dbReference type="FunFam" id="1.20.1250.20:FF:000278">
    <property type="entry name" value="Putative MFS transporter"/>
    <property type="match status" value="1"/>
</dbReference>
<keyword evidence="4 7" id="KW-1133">Transmembrane helix</keyword>
<dbReference type="PANTHER" id="PTHR43791">
    <property type="entry name" value="PERMEASE-RELATED"/>
    <property type="match status" value="1"/>
</dbReference>
<evidence type="ECO:0000256" key="3">
    <source>
        <dbReference type="ARBA" id="ARBA00022692"/>
    </source>
</evidence>
<evidence type="ECO:0000256" key="6">
    <source>
        <dbReference type="SAM" id="MobiDB-lite"/>
    </source>
</evidence>
<gene>
    <name evidence="9" type="ORF">NLU13_5615</name>
</gene>
<dbReference type="GO" id="GO:0005886">
    <property type="term" value="C:plasma membrane"/>
    <property type="evidence" value="ECO:0007669"/>
    <property type="project" value="TreeGrafter"/>
</dbReference>
<evidence type="ECO:0000259" key="8">
    <source>
        <dbReference type="PROSITE" id="PS50850"/>
    </source>
</evidence>
<feature type="region of interest" description="Disordered" evidence="6">
    <location>
        <begin position="1"/>
        <end position="23"/>
    </location>
</feature>
<dbReference type="PROSITE" id="PS50850">
    <property type="entry name" value="MFS"/>
    <property type="match status" value="1"/>
</dbReference>
<evidence type="ECO:0000256" key="4">
    <source>
        <dbReference type="ARBA" id="ARBA00022989"/>
    </source>
</evidence>
<dbReference type="GO" id="GO:1905135">
    <property type="term" value="P:biotin import across plasma membrane"/>
    <property type="evidence" value="ECO:0007669"/>
    <property type="project" value="TreeGrafter"/>
</dbReference>
<dbReference type="AlphaFoldDB" id="A0AA39L7T6"/>
<accession>A0AA39L7T6</accession>
<keyword evidence="10" id="KW-1185">Reference proteome</keyword>
<evidence type="ECO:0000256" key="1">
    <source>
        <dbReference type="ARBA" id="ARBA00004141"/>
    </source>
</evidence>
<dbReference type="Gene3D" id="1.20.1250.20">
    <property type="entry name" value="MFS general substrate transporter like domains"/>
    <property type="match status" value="2"/>
</dbReference>
<feature type="transmembrane region" description="Helical" evidence="7">
    <location>
        <begin position="376"/>
        <end position="397"/>
    </location>
</feature>
<keyword evidence="5 7" id="KW-0472">Membrane</keyword>
<feature type="transmembrane region" description="Helical" evidence="7">
    <location>
        <begin position="314"/>
        <end position="337"/>
    </location>
</feature>
<dbReference type="GO" id="GO:0015225">
    <property type="term" value="F:biotin transmembrane transporter activity"/>
    <property type="evidence" value="ECO:0007669"/>
    <property type="project" value="TreeGrafter"/>
</dbReference>
<dbReference type="InterPro" id="IPR011701">
    <property type="entry name" value="MFS"/>
</dbReference>
<dbReference type="InterPro" id="IPR036259">
    <property type="entry name" value="MFS_trans_sf"/>
</dbReference>
<feature type="compositionally biased region" description="Basic and acidic residues" evidence="6">
    <location>
        <begin position="521"/>
        <end position="532"/>
    </location>
</feature>
<feature type="transmembrane region" description="Helical" evidence="7">
    <location>
        <begin position="137"/>
        <end position="155"/>
    </location>
</feature>
<protein>
    <recommendedName>
        <fullName evidence="8">Major facilitator superfamily (MFS) profile domain-containing protein</fullName>
    </recommendedName>
</protein>
<dbReference type="PANTHER" id="PTHR43791:SF33">
    <property type="entry name" value="VITAMIN H TRANSPORTER 1"/>
    <property type="match status" value="1"/>
</dbReference>
<evidence type="ECO:0000256" key="5">
    <source>
        <dbReference type="ARBA" id="ARBA00023136"/>
    </source>
</evidence>
<feature type="compositionally biased region" description="Basic and acidic residues" evidence="6">
    <location>
        <begin position="14"/>
        <end position="23"/>
    </location>
</feature>
<reference evidence="9" key="1">
    <citation type="submission" date="2022-10" db="EMBL/GenBank/DDBJ databases">
        <title>Determination and structural analysis of whole genome sequence of Sarocladium strictum F4-1.</title>
        <authorList>
            <person name="Hu L."/>
            <person name="Jiang Y."/>
        </authorList>
    </citation>
    <scope>NUCLEOTIDE SEQUENCE</scope>
    <source>
        <strain evidence="9">F4-1</strain>
    </source>
</reference>
<feature type="transmembrane region" description="Helical" evidence="7">
    <location>
        <begin position="343"/>
        <end position="364"/>
    </location>
</feature>
<comment type="subcellular location">
    <subcellularLocation>
        <location evidence="1">Membrane</location>
        <topology evidence="1">Multi-pass membrane protein</topology>
    </subcellularLocation>
</comment>
<feature type="transmembrane region" description="Helical" evidence="7">
    <location>
        <begin position="104"/>
        <end position="125"/>
    </location>
</feature>
<dbReference type="GO" id="GO:1901604">
    <property type="term" value="F:dethiobiotin transmembrane transporter activity"/>
    <property type="evidence" value="ECO:0007669"/>
    <property type="project" value="TreeGrafter"/>
</dbReference>
<evidence type="ECO:0000313" key="9">
    <source>
        <dbReference type="EMBL" id="KAK0387302.1"/>
    </source>
</evidence>
<keyword evidence="2" id="KW-0813">Transport</keyword>
<feature type="transmembrane region" description="Helical" evidence="7">
    <location>
        <begin position="60"/>
        <end position="84"/>
    </location>
</feature>
<dbReference type="EMBL" id="JAPDFR010000004">
    <property type="protein sequence ID" value="KAK0387302.1"/>
    <property type="molecule type" value="Genomic_DNA"/>
</dbReference>